<dbReference type="GO" id="GO:0046872">
    <property type="term" value="F:metal ion binding"/>
    <property type="evidence" value="ECO:0007669"/>
    <property type="project" value="UniProtKB-KW"/>
</dbReference>
<dbReference type="Pfam" id="PF13816">
    <property type="entry name" value="Dehydratase_hem"/>
    <property type="match status" value="1"/>
</dbReference>
<keyword evidence="2" id="KW-0349">Heme</keyword>
<gene>
    <name evidence="6" type="ORF">ATEIFO6365_0016004300</name>
</gene>
<comment type="caution">
    <text evidence="6">The sequence shown here is derived from an EMBL/GenBank/DDBJ whole genome shotgun (WGS) entry which is preliminary data.</text>
</comment>
<accession>A0A5M3ZHD3</accession>
<dbReference type="AlphaFoldDB" id="A0A5M3ZHD3"/>
<sequence length="388" mass="44562">MISRVCTFARRSIRSGRHFPAIPNVQQRRYSMPTDRVYPLARPEGHKPPVQRWRLVYPDAATPVHTAYIGIQQHDDSAAGQDAFRTAADAVREFARSMSCQDQSRATETFRFLNGDDCKNAIIHVCYWEDARSYEEDLSRLRLMDIYTQVQRAPGIGIWCERFTTPISRLETNYSGIDYLPGLAQLSQGQPTEHTLTAYWGAARDRIPSSGHDAFPRDHPESTNYPPQIPRGLGQRLFGCNPYDNLVHIRSGQYWQRCDAAEAEAYETMLEPTLKRGLKYLWDNRDESGAIGLRFLRNEWGAEEGKETCAAGFFRNLDDLEQWAKRHPSHIAIFKGALKHARVFGEDRKMRTWHEVSILKRGEAHFEYVNCQPHTGVIKYVALQSEDV</sequence>
<keyword evidence="7" id="KW-1185">Reference proteome</keyword>
<dbReference type="GO" id="GO:0016829">
    <property type="term" value="F:lyase activity"/>
    <property type="evidence" value="ECO:0007669"/>
    <property type="project" value="UniProtKB-KW"/>
</dbReference>
<protein>
    <submittedName>
        <fullName evidence="6">Phenylacetaldoxime dehydratase family</fullName>
    </submittedName>
</protein>
<dbReference type="InterPro" id="IPR025702">
    <property type="entry name" value="OXD"/>
</dbReference>
<comment type="cofactor">
    <cofactor evidence="1">
        <name>heme b</name>
        <dbReference type="ChEBI" id="CHEBI:60344"/>
    </cofactor>
</comment>
<evidence type="ECO:0000313" key="7">
    <source>
        <dbReference type="Proteomes" id="UP000452235"/>
    </source>
</evidence>
<dbReference type="Proteomes" id="UP000452235">
    <property type="component" value="Unassembled WGS sequence"/>
</dbReference>
<reference evidence="6 7" key="1">
    <citation type="submission" date="2020-01" db="EMBL/GenBank/DDBJ databases">
        <title>Aspergillus terreus IFO 6365 whole genome shotgun sequence.</title>
        <authorList>
            <person name="Kanamasa S."/>
            <person name="Takahashi H."/>
        </authorList>
    </citation>
    <scope>NUCLEOTIDE SEQUENCE [LARGE SCALE GENOMIC DNA]</scope>
    <source>
        <strain evidence="6 7">IFO 6365</strain>
    </source>
</reference>
<evidence type="ECO:0000256" key="1">
    <source>
        <dbReference type="ARBA" id="ARBA00001970"/>
    </source>
</evidence>
<evidence type="ECO:0000313" key="6">
    <source>
        <dbReference type="EMBL" id="GFF21719.1"/>
    </source>
</evidence>
<evidence type="ECO:0000256" key="4">
    <source>
        <dbReference type="ARBA" id="ARBA00023004"/>
    </source>
</evidence>
<organism evidence="6 7">
    <name type="scientific">Aspergillus terreus</name>
    <dbReference type="NCBI Taxonomy" id="33178"/>
    <lineage>
        <taxon>Eukaryota</taxon>
        <taxon>Fungi</taxon>
        <taxon>Dikarya</taxon>
        <taxon>Ascomycota</taxon>
        <taxon>Pezizomycotina</taxon>
        <taxon>Eurotiomycetes</taxon>
        <taxon>Eurotiomycetidae</taxon>
        <taxon>Eurotiales</taxon>
        <taxon>Aspergillaceae</taxon>
        <taxon>Aspergillus</taxon>
        <taxon>Aspergillus subgen. Circumdati</taxon>
    </lineage>
</organism>
<keyword evidence="4" id="KW-0408">Iron</keyword>
<keyword evidence="3" id="KW-0479">Metal-binding</keyword>
<dbReference type="OrthoDB" id="3359285at2759"/>
<dbReference type="EMBL" id="BLJY01000016">
    <property type="protein sequence ID" value="GFF21719.1"/>
    <property type="molecule type" value="Genomic_DNA"/>
</dbReference>
<evidence type="ECO:0000256" key="5">
    <source>
        <dbReference type="ARBA" id="ARBA00023239"/>
    </source>
</evidence>
<dbReference type="VEuPathDB" id="FungiDB:ATEG_10293"/>
<evidence type="ECO:0000256" key="2">
    <source>
        <dbReference type="ARBA" id="ARBA00022617"/>
    </source>
</evidence>
<evidence type="ECO:0000256" key="3">
    <source>
        <dbReference type="ARBA" id="ARBA00022723"/>
    </source>
</evidence>
<keyword evidence="5" id="KW-0456">Lyase</keyword>
<proteinExistence type="predicted"/>
<name>A0A5M3ZHD3_ASPTE</name>